<protein>
    <recommendedName>
        <fullName evidence="4">MORN variant repeat protein</fullName>
    </recommendedName>
</protein>
<dbReference type="OrthoDB" id="8536728at2"/>
<proteinExistence type="predicted"/>
<dbReference type="Proteomes" id="UP000192266">
    <property type="component" value="Unassembled WGS sequence"/>
</dbReference>
<evidence type="ECO:0008006" key="4">
    <source>
        <dbReference type="Google" id="ProtNLM"/>
    </source>
</evidence>
<dbReference type="STRING" id="645990.SAMN00120144_2175"/>
<evidence type="ECO:0000313" key="2">
    <source>
        <dbReference type="EMBL" id="SMB82364.1"/>
    </source>
</evidence>
<feature type="signal peptide" evidence="1">
    <location>
        <begin position="1"/>
        <end position="20"/>
    </location>
</feature>
<evidence type="ECO:0000313" key="3">
    <source>
        <dbReference type="Proteomes" id="UP000192266"/>
    </source>
</evidence>
<keyword evidence="3" id="KW-1185">Reference proteome</keyword>
<feature type="chain" id="PRO_5012596668" description="MORN variant repeat protein" evidence="1">
    <location>
        <begin position="21"/>
        <end position="159"/>
    </location>
</feature>
<reference evidence="2 3" key="1">
    <citation type="submission" date="2017-04" db="EMBL/GenBank/DDBJ databases">
        <authorList>
            <person name="Afonso C.L."/>
            <person name="Miller P.J."/>
            <person name="Scott M.A."/>
            <person name="Spackman E."/>
            <person name="Goraichik I."/>
            <person name="Dimitrov K.M."/>
            <person name="Suarez D.L."/>
            <person name="Swayne D.E."/>
        </authorList>
    </citation>
    <scope>NUCLEOTIDE SEQUENCE [LARGE SCALE GENOMIC DNA]</scope>
    <source>
        <strain evidence="2 3">DSM 11622</strain>
    </source>
</reference>
<dbReference type="AlphaFoldDB" id="A0A1W1UNS2"/>
<evidence type="ECO:0000256" key="1">
    <source>
        <dbReference type="SAM" id="SignalP"/>
    </source>
</evidence>
<dbReference type="EMBL" id="FWWW01000036">
    <property type="protein sequence ID" value="SMB82364.1"/>
    <property type="molecule type" value="Genomic_DNA"/>
</dbReference>
<name>A0A1W1UNS2_9BACT</name>
<gene>
    <name evidence="2" type="ORF">SAMN00120144_2175</name>
</gene>
<organism evidence="2 3">
    <name type="scientific">Hymenobacter roseosalivarius DSM 11622</name>
    <dbReference type="NCBI Taxonomy" id="645990"/>
    <lineage>
        <taxon>Bacteria</taxon>
        <taxon>Pseudomonadati</taxon>
        <taxon>Bacteroidota</taxon>
        <taxon>Cytophagia</taxon>
        <taxon>Cytophagales</taxon>
        <taxon>Hymenobacteraceae</taxon>
        <taxon>Hymenobacter</taxon>
    </lineage>
</organism>
<dbReference type="Gene3D" id="3.90.930.1">
    <property type="match status" value="1"/>
</dbReference>
<dbReference type="SUPFAM" id="SSF82185">
    <property type="entry name" value="Histone H3 K4-specific methyltransferase SET7/9 N-terminal domain"/>
    <property type="match status" value="1"/>
</dbReference>
<sequence length="159" mass="18422">MRKLLSLLIWGIALSSCASSASTAPSRNRLPIGFWSLNEYDRTGERHGRWNAYYDEQYKKIGTKGRFKHGQPVGRWRYYGLSGLLERQEVYLRRPAGRQLITYYHPNGRVAKRGQAQFETDANDAHFYWLGDWTSYSPNGQPEKVETYNTGKLQAVKKL</sequence>
<accession>A0A1W1UNS2</accession>
<keyword evidence="1" id="KW-0732">Signal</keyword>
<dbReference type="PROSITE" id="PS51257">
    <property type="entry name" value="PROKAR_LIPOPROTEIN"/>
    <property type="match status" value="1"/>
</dbReference>
<dbReference type="RefSeq" id="WP_084443453.1">
    <property type="nucleotide sequence ID" value="NZ_FWWW01000036.1"/>
</dbReference>